<accession>A0A2P2QIQ8</accession>
<keyword evidence="1" id="KW-0472">Membrane</keyword>
<evidence type="ECO:0000256" key="1">
    <source>
        <dbReference type="SAM" id="Phobius"/>
    </source>
</evidence>
<dbReference type="AlphaFoldDB" id="A0A2P2QIQ8"/>
<proteinExistence type="predicted"/>
<protein>
    <submittedName>
        <fullName evidence="2">Uncharacterized protein</fullName>
    </submittedName>
</protein>
<reference evidence="2" key="1">
    <citation type="submission" date="2018-02" db="EMBL/GenBank/DDBJ databases">
        <title>Rhizophora mucronata_Transcriptome.</title>
        <authorList>
            <person name="Meera S.P."/>
            <person name="Sreeshan A."/>
            <person name="Augustine A."/>
        </authorList>
    </citation>
    <scope>NUCLEOTIDE SEQUENCE</scope>
    <source>
        <tissue evidence="2">Leaf</tissue>
    </source>
</reference>
<dbReference type="EMBL" id="GGEC01086311">
    <property type="protein sequence ID" value="MBX66795.1"/>
    <property type="molecule type" value="Transcribed_RNA"/>
</dbReference>
<organism evidence="2">
    <name type="scientific">Rhizophora mucronata</name>
    <name type="common">Asiatic mangrove</name>
    <dbReference type="NCBI Taxonomy" id="61149"/>
    <lineage>
        <taxon>Eukaryota</taxon>
        <taxon>Viridiplantae</taxon>
        <taxon>Streptophyta</taxon>
        <taxon>Embryophyta</taxon>
        <taxon>Tracheophyta</taxon>
        <taxon>Spermatophyta</taxon>
        <taxon>Magnoliopsida</taxon>
        <taxon>eudicotyledons</taxon>
        <taxon>Gunneridae</taxon>
        <taxon>Pentapetalae</taxon>
        <taxon>rosids</taxon>
        <taxon>fabids</taxon>
        <taxon>Malpighiales</taxon>
        <taxon>Rhizophoraceae</taxon>
        <taxon>Rhizophora</taxon>
    </lineage>
</organism>
<keyword evidence="1" id="KW-0812">Transmembrane</keyword>
<name>A0A2P2QIQ8_RHIMU</name>
<keyword evidence="1" id="KW-1133">Transmembrane helix</keyword>
<sequence length="70" mass="7691">MALPLVFKVPNSRLRLFPGIWNKSPGVSSTNSTTPISTGPQSAILSFFSFSFSFFQVLAAVTQKYKDKGF</sequence>
<feature type="transmembrane region" description="Helical" evidence="1">
    <location>
        <begin position="43"/>
        <end position="61"/>
    </location>
</feature>
<evidence type="ECO:0000313" key="2">
    <source>
        <dbReference type="EMBL" id="MBX66795.1"/>
    </source>
</evidence>